<dbReference type="GO" id="GO:0004420">
    <property type="term" value="F:hydroxymethylglutaryl-CoA reductase (NADPH) activity"/>
    <property type="evidence" value="ECO:0007669"/>
    <property type="project" value="InterPro"/>
</dbReference>
<dbReference type="KEGG" id="sbf:JCM31447_08020"/>
<dbReference type="EC" id="1.1.1.88" evidence="3"/>
<dbReference type="PROSITE" id="PS50065">
    <property type="entry name" value="HMG_COA_REDUCTASE_4"/>
    <property type="match status" value="1"/>
</dbReference>
<protein>
    <recommendedName>
        <fullName evidence="3">3-hydroxy-3-methylglutaryl coenzyme A reductase</fullName>
        <shortName evidence="3">HMG-CoA reductase</shortName>
        <ecNumber evidence="3">1.1.1.88</ecNumber>
    </recommendedName>
</protein>
<dbReference type="InterPro" id="IPR023074">
    <property type="entry name" value="HMG_CoA_Rdtase_cat_sf"/>
</dbReference>
<dbReference type="InterPro" id="IPR009029">
    <property type="entry name" value="HMG_CoA_Rdtase_sub-bd_dom_sf"/>
</dbReference>
<dbReference type="InterPro" id="IPR004553">
    <property type="entry name" value="HMG_CoA_Rdtase_bac-typ"/>
</dbReference>
<evidence type="ECO:0000313" key="4">
    <source>
        <dbReference type="EMBL" id="BBH52361.1"/>
    </source>
</evidence>
<keyword evidence="5" id="KW-1185">Reference proteome</keyword>
<evidence type="ECO:0000313" key="5">
    <source>
        <dbReference type="Proteomes" id="UP000291236"/>
    </source>
</evidence>
<dbReference type="InterPro" id="IPR002202">
    <property type="entry name" value="HMG_CoA_Rdtase"/>
</dbReference>
<comment type="catalytic activity">
    <reaction evidence="3">
        <text>(R)-mevalonate + 2 NAD(+) + CoA = (3S)-3-hydroxy-3-methylglutaryl-CoA + 2 NADH + 2 H(+)</text>
        <dbReference type="Rhea" id="RHEA:14833"/>
        <dbReference type="ChEBI" id="CHEBI:15378"/>
        <dbReference type="ChEBI" id="CHEBI:36464"/>
        <dbReference type="ChEBI" id="CHEBI:43074"/>
        <dbReference type="ChEBI" id="CHEBI:57287"/>
        <dbReference type="ChEBI" id="CHEBI:57540"/>
        <dbReference type="ChEBI" id="CHEBI:57945"/>
        <dbReference type="EC" id="1.1.1.88"/>
    </reaction>
</comment>
<dbReference type="RefSeq" id="WP_130606792.1">
    <property type="nucleotide sequence ID" value="NZ_AP019368.1"/>
</dbReference>
<dbReference type="CDD" id="cd00644">
    <property type="entry name" value="HMG-CoA_reductase_classII"/>
    <property type="match status" value="1"/>
</dbReference>
<dbReference type="UniPathway" id="UPA00257">
    <property type="reaction ID" value="UER00367"/>
</dbReference>
<comment type="similarity">
    <text evidence="1 3">Belongs to the HMG-CoA reductase family.</text>
</comment>
<evidence type="ECO:0000256" key="1">
    <source>
        <dbReference type="ARBA" id="ARBA00007661"/>
    </source>
</evidence>
<dbReference type="AlphaFoldDB" id="A0A4P2VI16"/>
<dbReference type="PANTHER" id="PTHR10572">
    <property type="entry name" value="3-HYDROXY-3-METHYLGLUTARYL-COENZYME A REDUCTASE"/>
    <property type="match status" value="1"/>
</dbReference>
<dbReference type="Gene3D" id="3.90.770.10">
    <property type="entry name" value="3-hydroxy-3-methylglutaryl-coenzyme A Reductase, Chain A, domain 2"/>
    <property type="match status" value="2"/>
</dbReference>
<comment type="pathway">
    <text evidence="3">Metabolic intermediate metabolism; (R)-mevalonate degradation; (S)-3-hydroxy-3-methylglutaryl-CoA from (R)-mevalonate: step 1/1.</text>
</comment>
<keyword evidence="3" id="KW-0520">NAD</keyword>
<dbReference type="GO" id="GO:0140643">
    <property type="term" value="F:hydroxymethylglutaryl-CoA reductase (NADH) activity"/>
    <property type="evidence" value="ECO:0007669"/>
    <property type="project" value="UniProtKB-EC"/>
</dbReference>
<dbReference type="SUPFAM" id="SSF56542">
    <property type="entry name" value="Substrate-binding domain of HMG-CoA reductase"/>
    <property type="match status" value="1"/>
</dbReference>
<evidence type="ECO:0000256" key="2">
    <source>
        <dbReference type="ARBA" id="ARBA00023002"/>
    </source>
</evidence>
<evidence type="ECO:0000256" key="3">
    <source>
        <dbReference type="RuleBase" id="RU361219"/>
    </source>
</evidence>
<dbReference type="InterPro" id="IPR009023">
    <property type="entry name" value="HMG_CoA_Rdtase_NAD(P)-bd_sf"/>
</dbReference>
<keyword evidence="2 3" id="KW-0560">Oxidoreductase</keyword>
<dbReference type="NCBIfam" id="TIGR00532">
    <property type="entry name" value="HMG_CoA_R_NAD"/>
    <property type="match status" value="1"/>
</dbReference>
<dbReference type="Proteomes" id="UP000291236">
    <property type="component" value="Chromosome"/>
</dbReference>
<dbReference type="OrthoDB" id="5288076at2"/>
<proteinExistence type="inferred from homology"/>
<gene>
    <name evidence="4" type="ORF">JCM31447_08020</name>
</gene>
<dbReference type="PANTHER" id="PTHR10572:SF24">
    <property type="entry name" value="3-HYDROXY-3-METHYLGLUTARYL-COENZYME A REDUCTASE"/>
    <property type="match status" value="1"/>
</dbReference>
<dbReference type="PRINTS" id="PR00071">
    <property type="entry name" value="HMGCOARDTASE"/>
</dbReference>
<accession>A0A4P2VI16</accession>
<name>A0A4P2VI16_FLUSA</name>
<dbReference type="SUPFAM" id="SSF55035">
    <property type="entry name" value="NAD-binding domain of HMG-CoA reductase"/>
    <property type="match status" value="1"/>
</dbReference>
<organism evidence="4 5">
    <name type="scientific">Fluviispira sanaruensis</name>
    <dbReference type="NCBI Taxonomy" id="2493639"/>
    <lineage>
        <taxon>Bacteria</taxon>
        <taxon>Pseudomonadati</taxon>
        <taxon>Bdellovibrionota</taxon>
        <taxon>Oligoflexia</taxon>
        <taxon>Silvanigrellales</taxon>
        <taxon>Silvanigrellaceae</taxon>
        <taxon>Fluviispira</taxon>
    </lineage>
</organism>
<dbReference type="Pfam" id="PF00368">
    <property type="entry name" value="HMG-CoA_red"/>
    <property type="match status" value="1"/>
</dbReference>
<dbReference type="GO" id="GO:0015936">
    <property type="term" value="P:coenzyme A metabolic process"/>
    <property type="evidence" value="ECO:0007669"/>
    <property type="project" value="InterPro"/>
</dbReference>
<sequence length="436" mass="46837">MVKDAQQIVARTTNKQTDVNAKPIILQGMPSSSRIPNFAQMNSKSRAQAMVSRNIISSDEAHYLNNSGALNIEQAEKFIENCIGGYTLPLGIATNFLIDGEEVFIPMAVEESSVVAAASYGAKLARTGGGFISEPTETIATCQVQFFASPSENIFSLFDTSVQDRIIEAAQICHPRLISRGGGVKSVELRALSKPGYYVVHVNVDTCEAMGANIVNSIAEEVGRLLPEVIPCAVGPKILTNLTTHRITKVKCEIDFSALERDGYSGEEAARRICSVWEFADLDPFRAATHNKGVMNGIDPIVIATGNDWRAVEAGCHAYASLSGVYKPLTKWFINENNRLQGEIAVPIAVGTVGGVTTLHPSAAACLKLMGSPSSAKLSAIIASVGLAQNLSAIRALGCEGIQKGHMALHEKNLEMMRKYDHFPSISVVETDNAQK</sequence>
<dbReference type="EMBL" id="AP019368">
    <property type="protein sequence ID" value="BBH52361.1"/>
    <property type="molecule type" value="Genomic_DNA"/>
</dbReference>
<reference evidence="4 5" key="1">
    <citation type="submission" date="2018-12" db="EMBL/GenBank/DDBJ databases">
        <title>Rubrispira sanarue gen. nov., sp., nov., a member of the order Silvanigrellales, isolated from a brackish lake in Hamamatsu Japan.</title>
        <authorList>
            <person name="Maejima Y."/>
            <person name="Iino T."/>
            <person name="Muraguchi Y."/>
            <person name="Fukuda K."/>
            <person name="Nojiri H."/>
            <person name="Ohkuma M."/>
            <person name="Moriuchi R."/>
            <person name="Dohra H."/>
            <person name="Kimbara K."/>
            <person name="Shintani M."/>
        </authorList>
    </citation>
    <scope>NUCLEOTIDE SEQUENCE [LARGE SCALE GENOMIC DNA]</scope>
    <source>
        <strain evidence="4 5">RF1110005</strain>
    </source>
</reference>